<dbReference type="FunFam" id="3.40.50.300:FF:000808">
    <property type="entry name" value="Small GTP-binding protein, putative"/>
    <property type="match status" value="1"/>
</dbReference>
<dbReference type="PANTHER" id="PTHR47977">
    <property type="entry name" value="RAS-RELATED PROTEIN RAB"/>
    <property type="match status" value="1"/>
</dbReference>
<dbReference type="InterPro" id="IPR005225">
    <property type="entry name" value="Small_GTP-bd"/>
</dbReference>
<protein>
    <submittedName>
        <fullName evidence="3">Ras-related protein Rab-21</fullName>
    </submittedName>
</protein>
<dbReference type="InterPro" id="IPR050227">
    <property type="entry name" value="Rab"/>
</dbReference>
<dbReference type="SUPFAM" id="SSF52540">
    <property type="entry name" value="P-loop containing nucleoside triphosphate hydrolases"/>
    <property type="match status" value="1"/>
</dbReference>
<dbReference type="PRINTS" id="PR00449">
    <property type="entry name" value="RASTRNSFRMNG"/>
</dbReference>
<evidence type="ECO:0000256" key="2">
    <source>
        <dbReference type="ARBA" id="ARBA00023134"/>
    </source>
</evidence>
<keyword evidence="1" id="KW-0547">Nucleotide-binding</keyword>
<proteinExistence type="predicted"/>
<dbReference type="SMART" id="SM00174">
    <property type="entry name" value="RHO"/>
    <property type="match status" value="1"/>
</dbReference>
<dbReference type="Pfam" id="PF00071">
    <property type="entry name" value="Ras"/>
    <property type="match status" value="1"/>
</dbReference>
<sequence length="284" mass="31324">MSLDGMSGRSAGSDRTPTIEAKVVILGTQVLISTVPLLGTVATEVPILFIRTSRKTMSVGKTSLVLRHVGNTFSRNVSPTIGASFFTFSMSVGGFRIKLQLWDTAGQERFRSMAPMYYRRANAAMIVYDITREKSFQEAQEWVKELESKVDGKIALCVVGNKCDLTGEREVPKDRGETFAHQLGALFTETSAAENMGIKEAFLKVAQGVISLYQKNQLTTNPNFEPSFSPVNSHSYPPHPLAHTKQSAYFYTTRSVEANGRVMVDSSDAIHNCDSRDGSSRCCW</sequence>
<gene>
    <name evidence="3" type="ORF">GBAR_LOCUS31123</name>
</gene>
<reference evidence="3" key="1">
    <citation type="submission" date="2023-03" db="EMBL/GenBank/DDBJ databases">
        <authorList>
            <person name="Steffen K."/>
            <person name="Cardenas P."/>
        </authorList>
    </citation>
    <scope>NUCLEOTIDE SEQUENCE</scope>
</reference>
<evidence type="ECO:0000313" key="4">
    <source>
        <dbReference type="Proteomes" id="UP001174909"/>
    </source>
</evidence>
<dbReference type="NCBIfam" id="TIGR00231">
    <property type="entry name" value="small_GTP"/>
    <property type="match status" value="1"/>
</dbReference>
<comment type="caution">
    <text evidence="3">The sequence shown here is derived from an EMBL/GenBank/DDBJ whole genome shotgun (WGS) entry which is preliminary data.</text>
</comment>
<dbReference type="Proteomes" id="UP001174909">
    <property type="component" value="Unassembled WGS sequence"/>
</dbReference>
<dbReference type="SMART" id="SM00176">
    <property type="entry name" value="RAN"/>
    <property type="match status" value="1"/>
</dbReference>
<dbReference type="InterPro" id="IPR001806">
    <property type="entry name" value="Small_GTPase"/>
</dbReference>
<dbReference type="InterPro" id="IPR027417">
    <property type="entry name" value="P-loop_NTPase"/>
</dbReference>
<evidence type="ECO:0000313" key="3">
    <source>
        <dbReference type="EMBL" id="CAI8057133.1"/>
    </source>
</evidence>
<dbReference type="PROSITE" id="PS51421">
    <property type="entry name" value="RAS"/>
    <property type="match status" value="1"/>
</dbReference>
<dbReference type="SMART" id="SM00173">
    <property type="entry name" value="RAS"/>
    <property type="match status" value="1"/>
</dbReference>
<name>A0AA35TZ20_GEOBA</name>
<accession>A0AA35TZ20</accession>
<dbReference type="AlphaFoldDB" id="A0AA35TZ20"/>
<dbReference type="PROSITE" id="PS51419">
    <property type="entry name" value="RAB"/>
    <property type="match status" value="1"/>
</dbReference>
<dbReference type="EMBL" id="CASHTH010004423">
    <property type="protein sequence ID" value="CAI8057133.1"/>
    <property type="molecule type" value="Genomic_DNA"/>
</dbReference>
<dbReference type="GO" id="GO:0003924">
    <property type="term" value="F:GTPase activity"/>
    <property type="evidence" value="ECO:0007669"/>
    <property type="project" value="InterPro"/>
</dbReference>
<keyword evidence="4" id="KW-1185">Reference proteome</keyword>
<dbReference type="PROSITE" id="PS51420">
    <property type="entry name" value="RHO"/>
    <property type="match status" value="1"/>
</dbReference>
<dbReference type="GO" id="GO:0005525">
    <property type="term" value="F:GTP binding"/>
    <property type="evidence" value="ECO:0007669"/>
    <property type="project" value="UniProtKB-KW"/>
</dbReference>
<keyword evidence="2" id="KW-0342">GTP-binding</keyword>
<organism evidence="3 4">
    <name type="scientific">Geodia barretti</name>
    <name type="common">Barrett's horny sponge</name>
    <dbReference type="NCBI Taxonomy" id="519541"/>
    <lineage>
        <taxon>Eukaryota</taxon>
        <taxon>Metazoa</taxon>
        <taxon>Porifera</taxon>
        <taxon>Demospongiae</taxon>
        <taxon>Heteroscleromorpha</taxon>
        <taxon>Tetractinellida</taxon>
        <taxon>Astrophorina</taxon>
        <taxon>Geodiidae</taxon>
        <taxon>Geodia</taxon>
    </lineage>
</organism>
<dbReference type="SMART" id="SM00175">
    <property type="entry name" value="RAB"/>
    <property type="match status" value="1"/>
</dbReference>
<dbReference type="Gene3D" id="3.40.50.300">
    <property type="entry name" value="P-loop containing nucleotide triphosphate hydrolases"/>
    <property type="match status" value="1"/>
</dbReference>
<evidence type="ECO:0000256" key="1">
    <source>
        <dbReference type="ARBA" id="ARBA00022741"/>
    </source>
</evidence>